<evidence type="ECO:0000313" key="7">
    <source>
        <dbReference type="EMBL" id="OMJ79521.1"/>
    </source>
</evidence>
<dbReference type="NCBIfam" id="TIGR00527">
    <property type="entry name" value="gcvH"/>
    <property type="match status" value="1"/>
</dbReference>
<reference evidence="7 8" key="1">
    <citation type="submission" date="2016-11" db="EMBL/GenBank/DDBJ databases">
        <title>The macronuclear genome of Stentor coeruleus: a giant cell with tiny introns.</title>
        <authorList>
            <person name="Slabodnick M."/>
            <person name="Ruby J.G."/>
            <person name="Reiff S.B."/>
            <person name="Swart E.C."/>
            <person name="Gosai S."/>
            <person name="Prabakaran S."/>
            <person name="Witkowska E."/>
            <person name="Larue G.E."/>
            <person name="Fisher S."/>
            <person name="Freeman R.M."/>
            <person name="Gunawardena J."/>
            <person name="Chu W."/>
            <person name="Stover N.A."/>
            <person name="Gregory B.D."/>
            <person name="Nowacki M."/>
            <person name="Derisi J."/>
            <person name="Roy S.W."/>
            <person name="Marshall W.F."/>
            <person name="Sood P."/>
        </authorList>
    </citation>
    <scope>NUCLEOTIDE SEQUENCE [LARGE SCALE GENOMIC DNA]</scope>
    <source>
        <strain evidence="7">WM001</strain>
    </source>
</reference>
<feature type="domain" description="Lipoyl-binding" evidence="6">
    <location>
        <begin position="33"/>
        <end position="115"/>
    </location>
</feature>
<dbReference type="HAMAP" id="MF_00272">
    <property type="entry name" value="GcvH"/>
    <property type="match status" value="1"/>
</dbReference>
<dbReference type="EMBL" id="MPUH01000467">
    <property type="protein sequence ID" value="OMJ79521.1"/>
    <property type="molecule type" value="Genomic_DNA"/>
</dbReference>
<evidence type="ECO:0000256" key="5">
    <source>
        <dbReference type="RuleBase" id="RU364055"/>
    </source>
</evidence>
<dbReference type="InterPro" id="IPR003016">
    <property type="entry name" value="2-oxoA_DH_lipoyl-BS"/>
</dbReference>
<dbReference type="InterPro" id="IPR002930">
    <property type="entry name" value="GCV_H"/>
</dbReference>
<accession>A0A1R2BS48</accession>
<comment type="similarity">
    <text evidence="1 5">Belongs to the GcvH family.</text>
</comment>
<evidence type="ECO:0000256" key="2">
    <source>
        <dbReference type="ARBA" id="ARBA00022823"/>
    </source>
</evidence>
<gene>
    <name evidence="7" type="ORF">SteCoe_20448</name>
</gene>
<dbReference type="PROSITE" id="PS00189">
    <property type="entry name" value="LIPOYL"/>
    <property type="match status" value="1"/>
</dbReference>
<proteinExistence type="inferred from homology"/>
<evidence type="ECO:0000256" key="4">
    <source>
        <dbReference type="PIRSR" id="PIRSR617453-50"/>
    </source>
</evidence>
<dbReference type="InterPro" id="IPR017453">
    <property type="entry name" value="GCV_H_sub"/>
</dbReference>
<dbReference type="GO" id="GO:0019464">
    <property type="term" value="P:glycine decarboxylation via glycine cleavage system"/>
    <property type="evidence" value="ECO:0007669"/>
    <property type="project" value="UniProtKB-UniRule"/>
</dbReference>
<dbReference type="PANTHER" id="PTHR11715:SF3">
    <property type="entry name" value="GLYCINE CLEAVAGE SYSTEM H PROTEIN-RELATED"/>
    <property type="match status" value="1"/>
</dbReference>
<dbReference type="CDD" id="cd06848">
    <property type="entry name" value="GCS_H"/>
    <property type="match status" value="1"/>
</dbReference>
<organism evidence="7 8">
    <name type="scientific">Stentor coeruleus</name>
    <dbReference type="NCBI Taxonomy" id="5963"/>
    <lineage>
        <taxon>Eukaryota</taxon>
        <taxon>Sar</taxon>
        <taxon>Alveolata</taxon>
        <taxon>Ciliophora</taxon>
        <taxon>Postciliodesmatophora</taxon>
        <taxon>Heterotrichea</taxon>
        <taxon>Heterotrichida</taxon>
        <taxon>Stentoridae</taxon>
        <taxon>Stentor</taxon>
    </lineage>
</organism>
<dbReference type="GO" id="GO:0009249">
    <property type="term" value="P:protein lipoylation"/>
    <property type="evidence" value="ECO:0007669"/>
    <property type="project" value="TreeGrafter"/>
</dbReference>
<dbReference type="PROSITE" id="PS50968">
    <property type="entry name" value="BIOTINYL_LIPOYL"/>
    <property type="match status" value="1"/>
</dbReference>
<dbReference type="Pfam" id="PF01597">
    <property type="entry name" value="GCV_H"/>
    <property type="match status" value="1"/>
</dbReference>
<dbReference type="NCBIfam" id="NF002270">
    <property type="entry name" value="PRK01202.1"/>
    <property type="match status" value="1"/>
</dbReference>
<keyword evidence="5" id="KW-0496">Mitochondrion</keyword>
<comment type="function">
    <text evidence="5">The H protein shuttles the methylamine group of glycine from the P protein to the T protein.</text>
</comment>
<dbReference type="InterPro" id="IPR011053">
    <property type="entry name" value="Single_hybrid_motif"/>
</dbReference>
<keyword evidence="3 5" id="KW-0809">Transit peptide</keyword>
<evidence type="ECO:0000313" key="8">
    <source>
        <dbReference type="Proteomes" id="UP000187209"/>
    </source>
</evidence>
<comment type="subunit">
    <text evidence="5">The glycine cleavage system is composed of four proteins: P, T, L and H.</text>
</comment>
<dbReference type="InterPro" id="IPR000089">
    <property type="entry name" value="Biotin_lipoyl"/>
</dbReference>
<dbReference type="AlphaFoldDB" id="A0A1R2BS48"/>
<keyword evidence="8" id="KW-1185">Reference proteome</keyword>
<sequence length="139" mass="15860">MLRIKPVLSLARFFTVRYTIDHEWVHFDDKTGTGTIGVTEYAQSQLGDIVHVTLPEKDSKFKQGDIMGTIESVKVVEDIYMPLSGLILDVNKLLKTHPEVINQSAESNGWIAKFKVDDAEELKTLMTEDEYKKMVEENK</sequence>
<dbReference type="SUPFAM" id="SSF51230">
    <property type="entry name" value="Single hybrid motif"/>
    <property type="match status" value="1"/>
</dbReference>
<dbReference type="GO" id="GO:0005739">
    <property type="term" value="C:mitochondrion"/>
    <property type="evidence" value="ECO:0007669"/>
    <property type="project" value="UniProtKB-SubCell"/>
</dbReference>
<keyword evidence="2 4" id="KW-0450">Lipoyl</keyword>
<comment type="caution">
    <text evidence="7">The sequence shown here is derived from an EMBL/GenBank/DDBJ whole genome shotgun (WGS) entry which is preliminary data.</text>
</comment>
<dbReference type="OrthoDB" id="10264154at2759"/>
<dbReference type="InterPro" id="IPR033753">
    <property type="entry name" value="GCV_H/Fam206"/>
</dbReference>
<dbReference type="GO" id="GO:0005960">
    <property type="term" value="C:glycine cleavage complex"/>
    <property type="evidence" value="ECO:0007669"/>
    <property type="project" value="UniProtKB-UniRule"/>
</dbReference>
<name>A0A1R2BS48_9CILI</name>
<evidence type="ECO:0000256" key="3">
    <source>
        <dbReference type="ARBA" id="ARBA00022946"/>
    </source>
</evidence>
<evidence type="ECO:0000256" key="1">
    <source>
        <dbReference type="ARBA" id="ARBA00009249"/>
    </source>
</evidence>
<comment type="subcellular location">
    <subcellularLocation>
        <location evidence="5">Mitochondrion</location>
    </subcellularLocation>
</comment>
<dbReference type="Gene3D" id="2.40.50.100">
    <property type="match status" value="1"/>
</dbReference>
<dbReference type="PANTHER" id="PTHR11715">
    <property type="entry name" value="GLYCINE CLEAVAGE SYSTEM H PROTEIN"/>
    <property type="match status" value="1"/>
</dbReference>
<protein>
    <recommendedName>
        <fullName evidence="5">Glycine cleavage system H protein</fullName>
    </recommendedName>
</protein>
<evidence type="ECO:0000259" key="6">
    <source>
        <dbReference type="PROSITE" id="PS50968"/>
    </source>
</evidence>
<comment type="cofactor">
    <cofactor evidence="5">
        <name>(R)-lipoate</name>
        <dbReference type="ChEBI" id="CHEBI:83088"/>
    </cofactor>
    <text evidence="5">Binds 1 lipoyl cofactor covalently.</text>
</comment>
<feature type="modified residue" description="N6-lipoyllysine" evidence="4">
    <location>
        <position position="74"/>
    </location>
</feature>
<dbReference type="Proteomes" id="UP000187209">
    <property type="component" value="Unassembled WGS sequence"/>
</dbReference>